<sequence length="142" mass="17089">MIEKKELVDLIENSELERIPGDRDVWEKHIYLDVNNVLIVGYEEEEVSYKQDPEEETVKTYYWYWELRDSKTWDILFDNHDNVFSFCESEMGNYSDQDRVEDVVGDIDEGEVCGWSEKDWIEDISEYIADKVLEWLKTIKKD</sequence>
<dbReference type="Proteomes" id="UP000062768">
    <property type="component" value="Chromosome I"/>
</dbReference>
<accession>A0A0S4FQY3</accession>
<organism evidence="1 2">
    <name type="scientific">Methanobacterium formicicum</name>
    <dbReference type="NCBI Taxonomy" id="2162"/>
    <lineage>
        <taxon>Archaea</taxon>
        <taxon>Methanobacteriati</taxon>
        <taxon>Methanobacteriota</taxon>
        <taxon>Methanomada group</taxon>
        <taxon>Methanobacteria</taxon>
        <taxon>Methanobacteriales</taxon>
        <taxon>Methanobacteriaceae</taxon>
        <taxon>Methanobacterium</taxon>
    </lineage>
</organism>
<dbReference type="EMBL" id="LN734822">
    <property type="protein sequence ID" value="CEL25432.1"/>
    <property type="molecule type" value="Genomic_DNA"/>
</dbReference>
<protein>
    <submittedName>
        <fullName evidence="1">Uncharacterized protein</fullName>
    </submittedName>
</protein>
<dbReference type="PATRIC" id="fig|2162.10.peg.1875"/>
<keyword evidence="2" id="KW-1185">Reference proteome</keyword>
<dbReference type="RefSeq" id="WP_060537974.1">
    <property type="nucleotide sequence ID" value="NZ_LN734822.1"/>
</dbReference>
<dbReference type="AlphaFoldDB" id="A0A0S4FQY3"/>
<evidence type="ECO:0000313" key="2">
    <source>
        <dbReference type="Proteomes" id="UP000062768"/>
    </source>
</evidence>
<reference evidence="1" key="1">
    <citation type="submission" date="2014-09" db="EMBL/GenBank/DDBJ databases">
        <authorList>
            <person name="Wibberg D."/>
        </authorList>
    </citation>
    <scope>NUCLEOTIDE SEQUENCE [LARGE SCALE GENOMIC DNA]</scope>
    <source>
        <strain evidence="1">Mb9</strain>
    </source>
</reference>
<proteinExistence type="predicted"/>
<evidence type="ECO:0000313" key="1">
    <source>
        <dbReference type="EMBL" id="CEL25432.1"/>
    </source>
</evidence>
<dbReference type="GeneID" id="26740038"/>
<name>A0A0S4FQY3_METFO</name>
<gene>
    <name evidence="1" type="ORF">MB9_1802</name>
</gene>